<keyword evidence="13" id="KW-1185">Reference proteome</keyword>
<evidence type="ECO:0000256" key="8">
    <source>
        <dbReference type="ARBA" id="ARBA00022771"/>
    </source>
</evidence>
<keyword evidence="3" id="KW-0963">Cytoplasm</keyword>
<dbReference type="PROSITE" id="PS51873">
    <property type="entry name" value="TRIAD"/>
    <property type="match status" value="1"/>
</dbReference>
<dbReference type="GO" id="GO:0008270">
    <property type="term" value="F:zinc ion binding"/>
    <property type="evidence" value="ECO:0007669"/>
    <property type="project" value="UniProtKB-KW"/>
</dbReference>
<name>A0A6P8HRH0_ACTTE</name>
<evidence type="ECO:0000313" key="13">
    <source>
        <dbReference type="Proteomes" id="UP000515163"/>
    </source>
</evidence>
<dbReference type="SUPFAM" id="SSF54236">
    <property type="entry name" value="Ubiquitin-like"/>
    <property type="match status" value="1"/>
</dbReference>
<comment type="pathway">
    <text evidence="2">Protein modification; protein ubiquitination.</text>
</comment>
<keyword evidence="5" id="KW-0808">Transferase</keyword>
<keyword evidence="7" id="KW-0677">Repeat</keyword>
<dbReference type="KEGG" id="aten:116294280"/>
<evidence type="ECO:0000259" key="11">
    <source>
        <dbReference type="PROSITE" id="PS50053"/>
    </source>
</evidence>
<accession>A0A6P8HRH0</accession>
<organism evidence="13 14">
    <name type="scientific">Actinia tenebrosa</name>
    <name type="common">Australian red waratah sea anemone</name>
    <dbReference type="NCBI Taxonomy" id="6105"/>
    <lineage>
        <taxon>Eukaryota</taxon>
        <taxon>Metazoa</taxon>
        <taxon>Cnidaria</taxon>
        <taxon>Anthozoa</taxon>
        <taxon>Hexacorallia</taxon>
        <taxon>Actiniaria</taxon>
        <taxon>Actiniidae</taxon>
        <taxon>Actinia</taxon>
    </lineage>
</organism>
<dbReference type="GO" id="GO:0071818">
    <property type="term" value="C:BAT3 complex"/>
    <property type="evidence" value="ECO:0007669"/>
    <property type="project" value="TreeGrafter"/>
</dbReference>
<dbReference type="GO" id="GO:0006620">
    <property type="term" value="P:post-translational protein targeting to endoplasmic reticulum membrane"/>
    <property type="evidence" value="ECO:0007669"/>
    <property type="project" value="InterPro"/>
</dbReference>
<evidence type="ECO:0000256" key="1">
    <source>
        <dbReference type="ARBA" id="ARBA00004514"/>
    </source>
</evidence>
<keyword evidence="9" id="KW-0833">Ubl conjugation pathway</keyword>
<dbReference type="Gene3D" id="3.10.20.90">
    <property type="entry name" value="Phosphatidylinositol 3-kinase Catalytic Subunit, Chain A, domain 1"/>
    <property type="match status" value="1"/>
</dbReference>
<dbReference type="PANTHER" id="PTHR46555:SF1">
    <property type="entry name" value="UBIQUITIN-LIKE PROTEIN 4A"/>
    <property type="match status" value="1"/>
</dbReference>
<dbReference type="GO" id="GO:0009893">
    <property type="term" value="P:positive regulation of metabolic process"/>
    <property type="evidence" value="ECO:0007669"/>
    <property type="project" value="UniProtKB-ARBA"/>
</dbReference>
<evidence type="ECO:0000259" key="12">
    <source>
        <dbReference type="PROSITE" id="PS51873"/>
    </source>
</evidence>
<dbReference type="InterPro" id="IPR047154">
    <property type="entry name" value="UBL4A-like"/>
</dbReference>
<dbReference type="PRINTS" id="PR00348">
    <property type="entry name" value="UBIQUITIN"/>
</dbReference>
<dbReference type="InterPro" id="IPR044066">
    <property type="entry name" value="TRIAD_supradom"/>
</dbReference>
<dbReference type="GeneID" id="116294280"/>
<dbReference type="Gene3D" id="1.20.120.1750">
    <property type="match status" value="1"/>
</dbReference>
<keyword evidence="10" id="KW-0862">Zinc</keyword>
<dbReference type="PANTHER" id="PTHR46555">
    <property type="entry name" value="UBIQUITIN-LIKE PROTEIN 4A"/>
    <property type="match status" value="1"/>
</dbReference>
<dbReference type="SMART" id="SM00213">
    <property type="entry name" value="UBQ"/>
    <property type="match status" value="1"/>
</dbReference>
<evidence type="ECO:0000313" key="14">
    <source>
        <dbReference type="RefSeq" id="XP_031557708.1"/>
    </source>
</evidence>
<evidence type="ECO:0000256" key="9">
    <source>
        <dbReference type="ARBA" id="ARBA00022786"/>
    </source>
</evidence>
<keyword evidence="8" id="KW-0863">Zinc-finger</keyword>
<dbReference type="Proteomes" id="UP000515163">
    <property type="component" value="Unplaced"/>
</dbReference>
<dbReference type="GO" id="GO:0051087">
    <property type="term" value="F:protein-folding chaperone binding"/>
    <property type="evidence" value="ECO:0007669"/>
    <property type="project" value="TreeGrafter"/>
</dbReference>
<gene>
    <name evidence="14" type="primary">LOC116294280</name>
</gene>
<dbReference type="GO" id="GO:0071816">
    <property type="term" value="P:tail-anchored membrane protein insertion into ER membrane"/>
    <property type="evidence" value="ECO:0007669"/>
    <property type="project" value="TreeGrafter"/>
</dbReference>
<keyword evidence="4" id="KW-0597">Phosphoprotein</keyword>
<dbReference type="InterPro" id="IPR029071">
    <property type="entry name" value="Ubiquitin-like_domsf"/>
</dbReference>
<dbReference type="PROSITE" id="PS50053">
    <property type="entry name" value="UBIQUITIN_2"/>
    <property type="match status" value="1"/>
</dbReference>
<reference evidence="14" key="1">
    <citation type="submission" date="2025-08" db="UniProtKB">
        <authorList>
            <consortium name="RefSeq"/>
        </authorList>
    </citation>
    <scope>IDENTIFICATION</scope>
</reference>
<dbReference type="OrthoDB" id="419317at2759"/>
<evidence type="ECO:0000256" key="4">
    <source>
        <dbReference type="ARBA" id="ARBA00022553"/>
    </source>
</evidence>
<dbReference type="InParanoid" id="A0A6P8HRH0"/>
<evidence type="ECO:0000256" key="5">
    <source>
        <dbReference type="ARBA" id="ARBA00022679"/>
    </source>
</evidence>
<dbReference type="SUPFAM" id="SSF57850">
    <property type="entry name" value="RING/U-box"/>
    <property type="match status" value="2"/>
</dbReference>
<dbReference type="RefSeq" id="XP_031557708.1">
    <property type="nucleotide sequence ID" value="XM_031701848.1"/>
</dbReference>
<dbReference type="SMART" id="SM00647">
    <property type="entry name" value="IBR"/>
    <property type="match status" value="1"/>
</dbReference>
<dbReference type="InterPro" id="IPR019956">
    <property type="entry name" value="Ubiquitin_dom"/>
</dbReference>
<evidence type="ECO:0000256" key="2">
    <source>
        <dbReference type="ARBA" id="ARBA00004906"/>
    </source>
</evidence>
<keyword evidence="6" id="KW-0479">Metal-binding</keyword>
<comment type="subcellular location">
    <subcellularLocation>
        <location evidence="1">Cytoplasm</location>
        <location evidence="1">Cytosol</location>
    </subcellularLocation>
</comment>
<dbReference type="InterPro" id="IPR002867">
    <property type="entry name" value="IBR_dom"/>
</dbReference>
<evidence type="ECO:0000256" key="3">
    <source>
        <dbReference type="ARBA" id="ARBA00022490"/>
    </source>
</evidence>
<evidence type="ECO:0000256" key="7">
    <source>
        <dbReference type="ARBA" id="ARBA00022737"/>
    </source>
</evidence>
<protein>
    <submittedName>
        <fullName evidence="14">E3 ubiquitin-protein ligase arih1-like</fullName>
    </submittedName>
</protein>
<dbReference type="Pfam" id="PF00240">
    <property type="entry name" value="ubiquitin"/>
    <property type="match status" value="1"/>
</dbReference>
<sequence>MEKNHIQIFVKGLDDRTLTFMIHKDAMVDDLKRKIHLKNGIAVEHQRIFYVSKFLELGKRLSDYHIDNESTLYLVLRLLGGAKELDEDVELSEAPDMITWDDDAENKRAKMPCGHAITPESLTSYCRSLLDTGKSRFLCPYLSPDEPPVYCGKEWDYITVRRLAVLTSDEKKEFESKISENFLMKSAGIQECPRCMSMAERPEKKVRVVCPLCTLRRGTNFEFCWNCLREWKTTGTKKCGNEDCSGEDPRLKILRECKKKTVIGVENCPAIRACVKCGMLIEHIKNCKQMICRCKAEFCFICLSTKTKKGWSCGSYNQACKIAPIQTSVVGAE</sequence>
<dbReference type="GO" id="GO:0016740">
    <property type="term" value="F:transferase activity"/>
    <property type="evidence" value="ECO:0007669"/>
    <property type="project" value="UniProtKB-KW"/>
</dbReference>
<proteinExistence type="predicted"/>
<evidence type="ECO:0000256" key="10">
    <source>
        <dbReference type="ARBA" id="ARBA00022833"/>
    </source>
</evidence>
<feature type="domain" description="RING-type" evidence="12">
    <location>
        <begin position="83"/>
        <end position="324"/>
    </location>
</feature>
<evidence type="ECO:0000256" key="6">
    <source>
        <dbReference type="ARBA" id="ARBA00022723"/>
    </source>
</evidence>
<dbReference type="AlphaFoldDB" id="A0A6P8HRH0"/>
<feature type="domain" description="Ubiquitin-like" evidence="11">
    <location>
        <begin position="6"/>
        <end position="81"/>
    </location>
</feature>
<dbReference type="InterPro" id="IPR000626">
    <property type="entry name" value="Ubiquitin-like_dom"/>
</dbReference>